<dbReference type="RefSeq" id="WP_117417829.1">
    <property type="nucleotide sequence ID" value="NZ_BRPJ01000025.1"/>
</dbReference>
<proteinExistence type="predicted"/>
<protein>
    <submittedName>
        <fullName evidence="3">Uncharacterized protein</fullName>
    </submittedName>
</protein>
<reference evidence="3 4" key="1">
    <citation type="submission" date="2018-07" db="EMBL/GenBank/DDBJ databases">
        <title>New species, Clostridium PI-S10-A1B.</title>
        <authorList>
            <person name="Krishna G."/>
            <person name="Summeta K."/>
            <person name="Shikha S."/>
            <person name="Prabhu P.B."/>
            <person name="Suresh K."/>
        </authorList>
    </citation>
    <scope>NUCLEOTIDE SEQUENCE [LARGE SCALE GENOMIC DNA]</scope>
    <source>
        <strain evidence="3 4">PI-S10-A1B</strain>
    </source>
</reference>
<feature type="region of interest" description="Disordered" evidence="1">
    <location>
        <begin position="67"/>
        <end position="92"/>
    </location>
</feature>
<reference evidence="2 5" key="2">
    <citation type="journal article" date="2024" name="Int. J. Syst. Evol. Microbiol.">
        <title>Lacrimispora brassicae sp. nov. isolated from fermented cabbage, and proposal of Clostridium indicum Gundawar et al. 2019 and Clostridium methoxybenzovorans Mechichi et al. 1999 as heterotypic synonyms of Lacrimispora amygdalina (Parshina et al. 2003) Haas and Blanchard 2020 and Lacrimispora indolis (McClung and McCoy 1957) Haas and Blanchard 2020, respectively.</title>
        <authorList>
            <person name="Kobayashi H."/>
            <person name="Tanizawa Y."/>
            <person name="Sakamoto M."/>
            <person name="Ohkuma M."/>
            <person name="Tohno M."/>
        </authorList>
    </citation>
    <scope>NUCLEOTIDE SEQUENCE [LARGE SCALE GENOMIC DNA]</scope>
    <source>
        <strain evidence="2 5">DSM 12857</strain>
    </source>
</reference>
<name>A0A3E2NAP7_9FIRM</name>
<organism evidence="3 4">
    <name type="scientific">Lacrimispora amygdalina</name>
    <dbReference type="NCBI Taxonomy" id="253257"/>
    <lineage>
        <taxon>Bacteria</taxon>
        <taxon>Bacillati</taxon>
        <taxon>Bacillota</taxon>
        <taxon>Clostridia</taxon>
        <taxon>Lachnospirales</taxon>
        <taxon>Lachnospiraceae</taxon>
        <taxon>Lacrimispora</taxon>
    </lineage>
</organism>
<evidence type="ECO:0000256" key="1">
    <source>
        <dbReference type="SAM" id="MobiDB-lite"/>
    </source>
</evidence>
<gene>
    <name evidence="3" type="ORF">DS742_15210</name>
    <name evidence="2" type="ORF">LAD12857_13790</name>
</gene>
<evidence type="ECO:0000313" key="4">
    <source>
        <dbReference type="Proteomes" id="UP000260680"/>
    </source>
</evidence>
<evidence type="ECO:0000313" key="2">
    <source>
        <dbReference type="EMBL" id="GLB29456.1"/>
    </source>
</evidence>
<evidence type="ECO:0000313" key="3">
    <source>
        <dbReference type="EMBL" id="RFZ78089.1"/>
    </source>
</evidence>
<dbReference type="AlphaFoldDB" id="A0A3E2NAP7"/>
<evidence type="ECO:0000313" key="5">
    <source>
        <dbReference type="Proteomes" id="UP001419084"/>
    </source>
</evidence>
<sequence>MKASDAVYRMMKEHGGIFTVTTLLGNKHDFHMSQDDKYIYSDSALPKQKLEFSVFDKVADFIRKSGGTVRKGNGHDSKVGGKHCGQDTLMSS</sequence>
<dbReference type="Proteomes" id="UP000260680">
    <property type="component" value="Unassembled WGS sequence"/>
</dbReference>
<dbReference type="EMBL" id="BRPJ01000025">
    <property type="protein sequence ID" value="GLB29456.1"/>
    <property type="molecule type" value="Genomic_DNA"/>
</dbReference>
<keyword evidence="5" id="KW-1185">Reference proteome</keyword>
<accession>A0A3E2NAP7</accession>
<dbReference type="EMBL" id="QOHO01000048">
    <property type="protein sequence ID" value="RFZ78089.1"/>
    <property type="molecule type" value="Genomic_DNA"/>
</dbReference>
<comment type="caution">
    <text evidence="3">The sequence shown here is derived from an EMBL/GenBank/DDBJ whole genome shotgun (WGS) entry which is preliminary data.</text>
</comment>
<dbReference type="Proteomes" id="UP001419084">
    <property type="component" value="Unassembled WGS sequence"/>
</dbReference>